<organism evidence="1 2">
    <name type="scientific">Glutamicibacter nicotianae</name>
    <name type="common">Arthrobacter nicotianae</name>
    <dbReference type="NCBI Taxonomy" id="37929"/>
    <lineage>
        <taxon>Bacteria</taxon>
        <taxon>Bacillati</taxon>
        <taxon>Actinomycetota</taxon>
        <taxon>Actinomycetes</taxon>
        <taxon>Micrococcales</taxon>
        <taxon>Micrococcaceae</taxon>
        <taxon>Glutamicibacter</taxon>
    </lineage>
</organism>
<evidence type="ECO:0000313" key="1">
    <source>
        <dbReference type="EMBL" id="GEC14018.1"/>
    </source>
</evidence>
<proteinExistence type="predicted"/>
<accession>A0ABQ0RQB7</accession>
<name>A0ABQ0RQB7_GLUNI</name>
<sequence length="83" mass="9237">MAPMEYRHYALQPETGLVFSYSNFWAPVGICPGPVGPYCQVLNTKARKQNPTGSANTSHLPHKSCHTFETTTLESDNWKLLAV</sequence>
<protein>
    <submittedName>
        <fullName evidence="1">Uncharacterized protein</fullName>
    </submittedName>
</protein>
<gene>
    <name evidence="1" type="ORF">ANI01nite_32210</name>
</gene>
<evidence type="ECO:0000313" key="2">
    <source>
        <dbReference type="Proteomes" id="UP000316242"/>
    </source>
</evidence>
<keyword evidence="2" id="KW-1185">Reference proteome</keyword>
<dbReference type="Proteomes" id="UP000316242">
    <property type="component" value="Unassembled WGS sequence"/>
</dbReference>
<comment type="caution">
    <text evidence="1">The sequence shown here is derived from an EMBL/GenBank/DDBJ whole genome shotgun (WGS) entry which is preliminary data.</text>
</comment>
<reference evidence="1 2" key="1">
    <citation type="submission" date="2019-06" db="EMBL/GenBank/DDBJ databases">
        <title>Whole genome shotgun sequence of Glutamicibacter nicotianae NBRC 14234.</title>
        <authorList>
            <person name="Hosoyama A."/>
            <person name="Uohara A."/>
            <person name="Ohji S."/>
            <person name="Ichikawa N."/>
        </authorList>
    </citation>
    <scope>NUCLEOTIDE SEQUENCE [LARGE SCALE GENOMIC DNA]</scope>
    <source>
        <strain evidence="1 2">NBRC 14234</strain>
    </source>
</reference>
<dbReference type="EMBL" id="BJNE01000026">
    <property type="protein sequence ID" value="GEC14018.1"/>
    <property type="molecule type" value="Genomic_DNA"/>
</dbReference>